<accession>A0ABP9VZP9</accession>
<evidence type="ECO:0000256" key="2">
    <source>
        <dbReference type="SAM" id="SignalP"/>
    </source>
</evidence>
<dbReference type="RefSeq" id="WP_345688670.1">
    <property type="nucleotide sequence ID" value="NZ_BAABRO010000025.1"/>
</dbReference>
<gene>
    <name evidence="3" type="ORF">Rcae01_06119</name>
</gene>
<feature type="region of interest" description="Disordered" evidence="1">
    <location>
        <begin position="29"/>
        <end position="64"/>
    </location>
</feature>
<evidence type="ECO:0000313" key="3">
    <source>
        <dbReference type="EMBL" id="GAA5510609.1"/>
    </source>
</evidence>
<organism evidence="3 4">
    <name type="scientific">Novipirellula caenicola</name>
    <dbReference type="NCBI Taxonomy" id="1536901"/>
    <lineage>
        <taxon>Bacteria</taxon>
        <taxon>Pseudomonadati</taxon>
        <taxon>Planctomycetota</taxon>
        <taxon>Planctomycetia</taxon>
        <taxon>Pirellulales</taxon>
        <taxon>Pirellulaceae</taxon>
        <taxon>Novipirellula</taxon>
    </lineage>
</organism>
<sequence>MSKSVQIRLTSLFASALFAVVIAGCGGSSGNTELGDLPPGASNQEEETAAPDAAPAKNVPADEV</sequence>
<dbReference type="Proteomes" id="UP001416858">
    <property type="component" value="Unassembled WGS sequence"/>
</dbReference>
<keyword evidence="4" id="KW-1185">Reference proteome</keyword>
<reference evidence="3 4" key="1">
    <citation type="submission" date="2024-02" db="EMBL/GenBank/DDBJ databases">
        <title>Rhodopirellula caenicola NBRC 110016.</title>
        <authorList>
            <person name="Ichikawa N."/>
            <person name="Katano-Makiyama Y."/>
            <person name="Hidaka K."/>
        </authorList>
    </citation>
    <scope>NUCLEOTIDE SEQUENCE [LARGE SCALE GENOMIC DNA]</scope>
    <source>
        <strain evidence="3 4">NBRC 110016</strain>
    </source>
</reference>
<dbReference type="EMBL" id="BAABRO010000025">
    <property type="protein sequence ID" value="GAA5510609.1"/>
    <property type="molecule type" value="Genomic_DNA"/>
</dbReference>
<keyword evidence="2" id="KW-0732">Signal</keyword>
<protein>
    <submittedName>
        <fullName evidence="3">Uncharacterized protein</fullName>
    </submittedName>
</protein>
<evidence type="ECO:0000313" key="4">
    <source>
        <dbReference type="Proteomes" id="UP001416858"/>
    </source>
</evidence>
<comment type="caution">
    <text evidence="3">The sequence shown here is derived from an EMBL/GenBank/DDBJ whole genome shotgun (WGS) entry which is preliminary data.</text>
</comment>
<name>A0ABP9VZP9_9BACT</name>
<feature type="chain" id="PRO_5046064923" evidence="2">
    <location>
        <begin position="20"/>
        <end position="64"/>
    </location>
</feature>
<proteinExistence type="predicted"/>
<feature type="compositionally biased region" description="Low complexity" evidence="1">
    <location>
        <begin position="50"/>
        <end position="64"/>
    </location>
</feature>
<evidence type="ECO:0000256" key="1">
    <source>
        <dbReference type="SAM" id="MobiDB-lite"/>
    </source>
</evidence>
<feature type="signal peptide" evidence="2">
    <location>
        <begin position="1"/>
        <end position="19"/>
    </location>
</feature>
<dbReference type="PROSITE" id="PS51257">
    <property type="entry name" value="PROKAR_LIPOPROTEIN"/>
    <property type="match status" value="1"/>
</dbReference>